<geneLocation type="plasmid" evidence="4">
    <name>megaPlasmid</name>
</geneLocation>
<dbReference type="PANTHER" id="PTHR34075">
    <property type="entry name" value="BLR3430 PROTEIN"/>
    <property type="match status" value="1"/>
</dbReference>
<dbReference type="SUPFAM" id="SSF50249">
    <property type="entry name" value="Nucleic acid-binding proteins"/>
    <property type="match status" value="1"/>
</dbReference>
<reference evidence="4" key="1">
    <citation type="submission" date="2019-01" db="EMBL/GenBank/DDBJ databases">
        <title>Complete genome of Halorubrum ezzemoulense strain FB21.</title>
        <authorList>
            <person name="Feng Y."/>
            <person name="Louyakis A.S."/>
            <person name="Papke R.T."/>
            <person name="Gogarten J.P."/>
        </authorList>
    </citation>
    <scope>NUCLEOTIDE SEQUENCE [LARGE SCALE GENOMIC DNA]</scope>
    <source>
        <strain evidence="4">Fb21</strain>
        <plasmid evidence="4">megaPlasmid</plasmid>
    </source>
</reference>
<organism evidence="3 4">
    <name type="scientific">Halorubrum ezzemoulense</name>
    <name type="common">Halorubrum chaoviator</name>
    <dbReference type="NCBI Taxonomy" id="337243"/>
    <lineage>
        <taxon>Archaea</taxon>
        <taxon>Methanobacteriati</taxon>
        <taxon>Methanobacteriota</taxon>
        <taxon>Stenosarchaea group</taxon>
        <taxon>Halobacteria</taxon>
        <taxon>Halobacteriales</taxon>
        <taxon>Haloferacaceae</taxon>
        <taxon>Halorubrum</taxon>
    </lineage>
</organism>
<dbReference type="EMBL" id="CP034941">
    <property type="protein sequence ID" value="QAY21531.1"/>
    <property type="molecule type" value="Genomic_DNA"/>
</dbReference>
<evidence type="ECO:0000259" key="2">
    <source>
        <dbReference type="Pfam" id="PF12172"/>
    </source>
</evidence>
<dbReference type="AlphaFoldDB" id="A0A256KMK4"/>
<evidence type="ECO:0000313" key="3">
    <source>
        <dbReference type="EMBL" id="QAY21531.1"/>
    </source>
</evidence>
<dbReference type="InterPro" id="IPR022002">
    <property type="entry name" value="ChsH2_Znr"/>
</dbReference>
<accession>A0A256KMK4</accession>
<dbReference type="InterPro" id="IPR016039">
    <property type="entry name" value="Thiolase-like"/>
</dbReference>
<dbReference type="GO" id="GO:0016746">
    <property type="term" value="F:acyltransferase activity"/>
    <property type="evidence" value="ECO:0007669"/>
    <property type="project" value="InterPro"/>
</dbReference>
<dbReference type="Pfam" id="PF12172">
    <property type="entry name" value="zf-ChsH2"/>
    <property type="match status" value="1"/>
</dbReference>
<proteinExistence type="predicted"/>
<dbReference type="SUPFAM" id="SSF53901">
    <property type="entry name" value="Thiolase-like"/>
    <property type="match status" value="2"/>
</dbReference>
<dbReference type="GeneID" id="301361391"/>
<dbReference type="Proteomes" id="UP000293073">
    <property type="component" value="Plasmid megaplasmid"/>
</dbReference>
<feature type="domain" description="ChsH2 rubredoxin-like zinc ribbon" evidence="2">
    <location>
        <begin position="347"/>
        <end position="375"/>
    </location>
</feature>
<dbReference type="Gene3D" id="3.40.47.10">
    <property type="match status" value="1"/>
</dbReference>
<gene>
    <name evidence="3" type="ORF">EO776_16205</name>
</gene>
<evidence type="ECO:0000256" key="1">
    <source>
        <dbReference type="ARBA" id="ARBA00023229"/>
    </source>
</evidence>
<keyword evidence="1" id="KW-0414">Isoprene biosynthesis</keyword>
<name>A0A256KMK4_HALEZ</name>
<dbReference type="KEGG" id="hezz:EO776_16205"/>
<dbReference type="InterPro" id="IPR012340">
    <property type="entry name" value="NA-bd_OB-fold"/>
</dbReference>
<dbReference type="GO" id="GO:0008299">
    <property type="term" value="P:isoprenoid biosynthetic process"/>
    <property type="evidence" value="ECO:0007669"/>
    <property type="project" value="UniProtKB-KW"/>
</dbReference>
<keyword evidence="3" id="KW-0614">Plasmid</keyword>
<dbReference type="InterPro" id="IPR052513">
    <property type="entry name" value="Thioester_dehydratase-like"/>
</dbReference>
<protein>
    <submittedName>
        <fullName evidence="3">Hydroxymethylglutaryl-CoA synthase family protein</fullName>
    </submittedName>
</protein>
<dbReference type="PANTHER" id="PTHR34075:SF5">
    <property type="entry name" value="BLR3430 PROTEIN"/>
    <property type="match status" value="1"/>
</dbReference>
<sequence length="478" mass="49427">MTDAQIAAIGAYTPRLRIVAEEFEDAWGSFNAAGVKQKAVPEADEDALTMGVEAAERALDVAGYSGADVCHLAFATTSPPMAEEDLSARLANVLGVPDSVTTRTMTGSTRVGAQALSGALDAGPWGEKIALVIISDCPKGAPDSDVEHAAGAGSAALVVDGNGPGKVLDRTSHVDTYPGTRFRTGGDDKITGLGVTQYDREAFTTTLGGAVDKLDDSLEDVDAAAVQSPDGKLPYRATAALGIDAETIAAAETVSSLGDTGAASVFIGAATAFTQDTERLLVAAYGSGAGANAILLEGPVPVESALDGETELSYAEYLRRRGEITSDEPEGGGAYVSVPSWRRTIDQRHRLVAGRCSACGALNFPADGACQQCNERSVSFEAIELPGTGTVEAVTTIAQGGAPPEFVEQQSKSGPFVSAVVALDGPRGKETVSVASQVLNGDTKVDIGTAVDATVRRIYSQEDVIRYGFKMQVSETRR</sequence>
<evidence type="ECO:0000313" key="4">
    <source>
        <dbReference type="Proteomes" id="UP000293073"/>
    </source>
</evidence>
<dbReference type="RefSeq" id="WP_094520158.1">
    <property type="nucleotide sequence ID" value="NZ_CP034941.1"/>
</dbReference>